<comment type="subunit">
    <text evidence="2">Homodimer.</text>
</comment>
<evidence type="ECO:0000256" key="9">
    <source>
        <dbReference type="ARBA" id="ARBA00023154"/>
    </source>
</evidence>
<evidence type="ECO:0000256" key="10">
    <source>
        <dbReference type="ARBA" id="ARBA00023167"/>
    </source>
</evidence>
<dbReference type="GO" id="GO:0009089">
    <property type="term" value="P:lysine biosynthetic process via diaminopimelate"/>
    <property type="evidence" value="ECO:0007669"/>
    <property type="project" value="UniProtKB-UniRule"/>
</dbReference>
<dbReference type="PANTHER" id="PTHR46278">
    <property type="entry name" value="DEHYDROGENASE, PUTATIVE-RELATED"/>
    <property type="match status" value="1"/>
</dbReference>
<gene>
    <name evidence="15" type="ordered locus">Hoch_6171</name>
</gene>
<keyword evidence="7" id="KW-0220">Diaminopimelate biosynthesis</keyword>
<keyword evidence="10" id="KW-0486">Methionine biosynthesis</keyword>
<evidence type="ECO:0000259" key="14">
    <source>
        <dbReference type="SMART" id="SM00859"/>
    </source>
</evidence>
<dbReference type="HOGENOM" id="CLU_049966_0_1_7"/>
<evidence type="ECO:0000256" key="2">
    <source>
        <dbReference type="ARBA" id="ARBA00011738"/>
    </source>
</evidence>
<dbReference type="InterPro" id="IPR005986">
    <property type="entry name" value="Asp_semialdehyde_DH_beta"/>
</dbReference>
<dbReference type="Pfam" id="PF02774">
    <property type="entry name" value="Semialdhyde_dhC"/>
    <property type="match status" value="1"/>
</dbReference>
<reference evidence="15 16" key="1">
    <citation type="journal article" date="2010" name="Stand. Genomic Sci.">
        <title>Complete genome sequence of Haliangium ochraceum type strain (SMP-2).</title>
        <authorList>
            <consortium name="US DOE Joint Genome Institute (JGI-PGF)"/>
            <person name="Ivanova N."/>
            <person name="Daum C."/>
            <person name="Lang E."/>
            <person name="Abt B."/>
            <person name="Kopitz M."/>
            <person name="Saunders E."/>
            <person name="Lapidus A."/>
            <person name="Lucas S."/>
            <person name="Glavina Del Rio T."/>
            <person name="Nolan M."/>
            <person name="Tice H."/>
            <person name="Copeland A."/>
            <person name="Cheng J.F."/>
            <person name="Chen F."/>
            <person name="Bruce D."/>
            <person name="Goodwin L."/>
            <person name="Pitluck S."/>
            <person name="Mavromatis K."/>
            <person name="Pati A."/>
            <person name="Mikhailova N."/>
            <person name="Chen A."/>
            <person name="Palaniappan K."/>
            <person name="Land M."/>
            <person name="Hauser L."/>
            <person name="Chang Y.J."/>
            <person name="Jeffries C.D."/>
            <person name="Detter J.C."/>
            <person name="Brettin T."/>
            <person name="Rohde M."/>
            <person name="Goker M."/>
            <person name="Bristow J."/>
            <person name="Markowitz V."/>
            <person name="Eisen J.A."/>
            <person name="Hugenholtz P."/>
            <person name="Kyrpides N.C."/>
            <person name="Klenk H.P."/>
        </authorList>
    </citation>
    <scope>NUCLEOTIDE SEQUENCE [LARGE SCALE GENOMIC DNA]</scope>
    <source>
        <strain evidence="16">DSM 14365 / CIP 107738 / JCM 11303 / AJ 13395 / SMP-2</strain>
    </source>
</reference>
<dbReference type="PIRSF" id="PIRSF000148">
    <property type="entry name" value="ASA_dh"/>
    <property type="match status" value="1"/>
</dbReference>
<dbReference type="NCBIfam" id="NF011456">
    <property type="entry name" value="PRK14874.1"/>
    <property type="match status" value="1"/>
</dbReference>
<dbReference type="CDD" id="cd02316">
    <property type="entry name" value="VcASADH2_like_N"/>
    <property type="match status" value="1"/>
</dbReference>
<sequence>MSALTHNASRVPSGSRIGEPWRTRAPNLAVIGATGAVGTTLLSLFDELAVPIGHLDLVASERSAGRTLPFRGREHPVRRFEDVDFSQVDIAFFSAGTERSRTWAREVAERGALVIDNTNAHRMDPDTPLIVPQVNADLLALRPASGIIANPNCSTISIARLMAPLERHFRVTKLVISTYQAASGAGLKGQEDLRCDARGVLAGEDDVHAGRFAVPLAFNVVPSIDILLDSGFTLEEQKMAQETQKILRRSELQVSTTAVRVPVLNGHAAAVYFECERPMERARLVALLQDAPEVIVYDGLGPASYPTPRFLSDANRVHVGRIRVETAQPTAGWLWVCADNLRIGAALNALQIAIHVLANATWMDGGTE</sequence>
<protein>
    <recommendedName>
        <fullName evidence="3 12">Aspartate-semialdehyde dehydrogenase</fullName>
        <ecNumber evidence="3 12">1.2.1.11</ecNumber>
    </recommendedName>
</protein>
<dbReference type="RefSeq" id="WP_012831238.1">
    <property type="nucleotide sequence ID" value="NC_013440.1"/>
</dbReference>
<feature type="active site" description="Proton acceptor" evidence="13">
    <location>
        <position position="267"/>
    </location>
</feature>
<evidence type="ECO:0000256" key="12">
    <source>
        <dbReference type="NCBIfam" id="TIGR01296"/>
    </source>
</evidence>
<accession>D0LLF0</accession>
<dbReference type="InterPro" id="IPR012280">
    <property type="entry name" value="Semialdhyde_DH_dimer_dom"/>
</dbReference>
<dbReference type="GO" id="GO:0050661">
    <property type="term" value="F:NADP binding"/>
    <property type="evidence" value="ECO:0007669"/>
    <property type="project" value="InterPro"/>
</dbReference>
<dbReference type="EMBL" id="CP001804">
    <property type="protein sequence ID" value="ACY18646.1"/>
    <property type="molecule type" value="Genomic_DNA"/>
</dbReference>
<feature type="domain" description="Semialdehyde dehydrogenase NAD-binding" evidence="14">
    <location>
        <begin position="27"/>
        <end position="142"/>
    </location>
</feature>
<dbReference type="GO" id="GO:0009086">
    <property type="term" value="P:methionine biosynthetic process"/>
    <property type="evidence" value="ECO:0007669"/>
    <property type="project" value="UniProtKB-UniRule"/>
</dbReference>
<organism evidence="15 16">
    <name type="scientific">Haliangium ochraceum (strain DSM 14365 / JCM 11303 / SMP-2)</name>
    <dbReference type="NCBI Taxonomy" id="502025"/>
    <lineage>
        <taxon>Bacteria</taxon>
        <taxon>Pseudomonadati</taxon>
        <taxon>Myxococcota</taxon>
        <taxon>Polyangia</taxon>
        <taxon>Haliangiales</taxon>
        <taxon>Kofleriaceae</taxon>
        <taxon>Haliangium</taxon>
    </lineage>
</organism>
<dbReference type="SUPFAM" id="SSF51735">
    <property type="entry name" value="NAD(P)-binding Rossmann-fold domains"/>
    <property type="match status" value="1"/>
</dbReference>
<dbReference type="eggNOG" id="COG0136">
    <property type="taxonomic scope" value="Bacteria"/>
</dbReference>
<evidence type="ECO:0000313" key="15">
    <source>
        <dbReference type="EMBL" id="ACY18646.1"/>
    </source>
</evidence>
<dbReference type="SMART" id="SM00859">
    <property type="entry name" value="Semialdhyde_dh"/>
    <property type="match status" value="1"/>
</dbReference>
<evidence type="ECO:0000256" key="7">
    <source>
        <dbReference type="ARBA" id="ARBA00022915"/>
    </source>
</evidence>
<evidence type="ECO:0000256" key="8">
    <source>
        <dbReference type="ARBA" id="ARBA00023002"/>
    </source>
</evidence>
<dbReference type="AlphaFoldDB" id="D0LLF0"/>
<dbReference type="STRING" id="502025.Hoch_6171"/>
<dbReference type="GO" id="GO:0019877">
    <property type="term" value="P:diaminopimelate biosynthetic process"/>
    <property type="evidence" value="ECO:0007669"/>
    <property type="project" value="UniProtKB-KW"/>
</dbReference>
<feature type="active site" description="Acyl-thioester intermediate" evidence="13">
    <location>
        <position position="153"/>
    </location>
</feature>
<evidence type="ECO:0000256" key="6">
    <source>
        <dbReference type="ARBA" id="ARBA00022857"/>
    </source>
</evidence>
<evidence type="ECO:0000256" key="11">
    <source>
        <dbReference type="ARBA" id="ARBA00047891"/>
    </source>
</evidence>
<dbReference type="SUPFAM" id="SSF55347">
    <property type="entry name" value="Glyceraldehyde-3-phosphate dehydrogenase-like, C-terminal domain"/>
    <property type="match status" value="1"/>
</dbReference>
<dbReference type="InterPro" id="IPR036291">
    <property type="entry name" value="NAD(P)-bd_dom_sf"/>
</dbReference>
<dbReference type="GO" id="GO:0009088">
    <property type="term" value="P:threonine biosynthetic process"/>
    <property type="evidence" value="ECO:0007669"/>
    <property type="project" value="UniProtKB-UniRule"/>
</dbReference>
<dbReference type="OrthoDB" id="9805684at2"/>
<evidence type="ECO:0000256" key="1">
    <source>
        <dbReference type="ARBA" id="ARBA00010584"/>
    </source>
</evidence>
<keyword evidence="6" id="KW-0521">NADP</keyword>
<dbReference type="GO" id="GO:0004073">
    <property type="term" value="F:aspartate-semialdehyde dehydrogenase activity"/>
    <property type="evidence" value="ECO:0007669"/>
    <property type="project" value="UniProtKB-UniRule"/>
</dbReference>
<proteinExistence type="inferred from homology"/>
<dbReference type="GO" id="GO:0046983">
    <property type="term" value="F:protein dimerization activity"/>
    <property type="evidence" value="ECO:0007669"/>
    <property type="project" value="InterPro"/>
</dbReference>
<dbReference type="GO" id="GO:0009097">
    <property type="term" value="P:isoleucine biosynthetic process"/>
    <property type="evidence" value="ECO:0007669"/>
    <property type="project" value="UniProtKB-UniRule"/>
</dbReference>
<dbReference type="Proteomes" id="UP000001880">
    <property type="component" value="Chromosome"/>
</dbReference>
<dbReference type="EC" id="1.2.1.11" evidence="3 12"/>
<comment type="similarity">
    <text evidence="1">Belongs to the aspartate-semialdehyde dehydrogenase family.</text>
</comment>
<dbReference type="Pfam" id="PF01118">
    <property type="entry name" value="Semialdhyde_dh"/>
    <property type="match status" value="1"/>
</dbReference>
<keyword evidence="8 15" id="KW-0560">Oxidoreductase</keyword>
<dbReference type="Gene3D" id="3.30.360.10">
    <property type="entry name" value="Dihydrodipicolinate Reductase, domain 2"/>
    <property type="match status" value="1"/>
</dbReference>
<keyword evidence="16" id="KW-1185">Reference proteome</keyword>
<dbReference type="KEGG" id="hoh:Hoch_6171"/>
<name>D0LLF0_HALO1</name>
<evidence type="ECO:0000313" key="16">
    <source>
        <dbReference type="Proteomes" id="UP000001880"/>
    </source>
</evidence>
<keyword evidence="5" id="KW-0791">Threonine biosynthesis</keyword>
<evidence type="ECO:0000256" key="4">
    <source>
        <dbReference type="ARBA" id="ARBA00022605"/>
    </source>
</evidence>
<evidence type="ECO:0000256" key="5">
    <source>
        <dbReference type="ARBA" id="ARBA00022697"/>
    </source>
</evidence>
<dbReference type="GO" id="GO:0051287">
    <property type="term" value="F:NAD binding"/>
    <property type="evidence" value="ECO:0007669"/>
    <property type="project" value="InterPro"/>
</dbReference>
<evidence type="ECO:0000256" key="13">
    <source>
        <dbReference type="PIRSR" id="PIRSR000148-1"/>
    </source>
</evidence>
<keyword evidence="9" id="KW-0457">Lysine biosynthesis</keyword>
<comment type="catalytic activity">
    <reaction evidence="11">
        <text>L-aspartate 4-semialdehyde + phosphate + NADP(+) = 4-phospho-L-aspartate + NADPH + H(+)</text>
        <dbReference type="Rhea" id="RHEA:24284"/>
        <dbReference type="ChEBI" id="CHEBI:15378"/>
        <dbReference type="ChEBI" id="CHEBI:43474"/>
        <dbReference type="ChEBI" id="CHEBI:57535"/>
        <dbReference type="ChEBI" id="CHEBI:57783"/>
        <dbReference type="ChEBI" id="CHEBI:58349"/>
        <dbReference type="ChEBI" id="CHEBI:537519"/>
        <dbReference type="EC" id="1.2.1.11"/>
    </reaction>
</comment>
<dbReference type="NCBIfam" id="TIGR01296">
    <property type="entry name" value="asd_B"/>
    <property type="match status" value="1"/>
</dbReference>
<dbReference type="PANTHER" id="PTHR46278:SF2">
    <property type="entry name" value="ASPARTATE-SEMIALDEHYDE DEHYDROGENASE"/>
    <property type="match status" value="1"/>
</dbReference>
<keyword evidence="4" id="KW-0028">Amino-acid biosynthesis</keyword>
<dbReference type="Gene3D" id="3.40.50.720">
    <property type="entry name" value="NAD(P)-binding Rossmann-like Domain"/>
    <property type="match status" value="1"/>
</dbReference>
<evidence type="ECO:0000256" key="3">
    <source>
        <dbReference type="ARBA" id="ARBA00013120"/>
    </source>
</evidence>
<dbReference type="InterPro" id="IPR000534">
    <property type="entry name" value="Semialdehyde_DH_NAD-bd"/>
</dbReference>